<dbReference type="InterPro" id="IPR046848">
    <property type="entry name" value="E_motif"/>
</dbReference>
<feature type="repeat" description="PPR" evidence="3">
    <location>
        <begin position="197"/>
        <end position="231"/>
    </location>
</feature>
<dbReference type="GO" id="GO:0003723">
    <property type="term" value="F:RNA binding"/>
    <property type="evidence" value="ECO:0007669"/>
    <property type="project" value="InterPro"/>
</dbReference>
<sequence>MMQCLMRHKLQNSGTPLINARSIVLDVPSAAAYVESLELCLQSRSLREGQKIHQHLLKNSSISSNSLVLEKLTRLYIECKKVEYARHVFDRIPDPSVIVWNLMIRAFAWNGPAEFAIDFYRRMLVFGIIPTKFTFPFVLKACASLDAVEDGEKIHGHAIRIGLDSDAYVSTALVDLYAKCGNLVEAQKVFRMMCFRDVVAWNAMIAGFSLHGLCDETIKLAMEMQRTGIKPNSSTVVSILPTIAQARALSLGKTFHGYCVRHNFDPDVVVGTGLLDMYGKCGCLTYARMIFDLMRVRNEVTWSAMIGAYIISDCVKEALELFDHVLLTAAGSPSPATFCCALRACSKLITMNRGRRIHCQIFKLGYLPDIMLGNTIISMYAKCGALVDAIVFFHEMNHKDVVSWGAMISGCVQNGNAQKALDFFRYMNQHSMNPDVATMLGILPACAQLAALQHGACAHGHAIVSGFVNDCSICNALIDMYSKCGMLSTARRIFDKMHKWDIVSWNSMIAGYGIHGLGSEALSLFHELRAAGLKLDDLTFISVLTACSHSGLVEEGKHWFDAMVQEYGIVPRIDHYICMVDLLGRAGNLEEAKSFIEKMPFEPNIHIWNALLAGCRIHRNVELGEEASGRIQTLGPESTGNFVLLSNIYSSAGRWQDAASVRIRQSNWGFKKRPGCSWVEINGKVHAFIGGDRSHPKSETIHKKLEELLVQMKKLGYNAVPSFVLQDVEEEEKEHILLYHSEKLAIAFAITSLGPNQPILVTKNLRVCGDCHDAIKYIALITKREITVRDTSRFHHFKDGVCNCRDFW</sequence>
<comment type="similarity">
    <text evidence="1">Belongs to the PPR family. PCMP-H subfamily.</text>
</comment>
<dbReference type="FunFam" id="1.25.40.10:FF:000427">
    <property type="entry name" value="Pentatricopeptide repeat-containing protein chloroplastic"/>
    <property type="match status" value="1"/>
</dbReference>
<dbReference type="Proteomes" id="UP001279734">
    <property type="component" value="Unassembled WGS sequence"/>
</dbReference>
<dbReference type="FunFam" id="1.25.40.10:FF:000344">
    <property type="entry name" value="Pentatricopeptide repeat-containing protein"/>
    <property type="match status" value="1"/>
</dbReference>
<dbReference type="InterPro" id="IPR002885">
    <property type="entry name" value="PPR_rpt"/>
</dbReference>
<dbReference type="Pfam" id="PF14432">
    <property type="entry name" value="DYW_deaminase"/>
    <property type="match status" value="1"/>
</dbReference>
<comment type="caution">
    <text evidence="5">The sequence shown here is derived from an EMBL/GenBank/DDBJ whole genome shotgun (WGS) entry which is preliminary data.</text>
</comment>
<dbReference type="Pfam" id="PF01535">
    <property type="entry name" value="PPR"/>
    <property type="match status" value="5"/>
</dbReference>
<evidence type="ECO:0000313" key="5">
    <source>
        <dbReference type="EMBL" id="GMG99979.1"/>
    </source>
</evidence>
<dbReference type="GO" id="GO:0008270">
    <property type="term" value="F:zinc ion binding"/>
    <property type="evidence" value="ECO:0007669"/>
    <property type="project" value="InterPro"/>
</dbReference>
<evidence type="ECO:0000256" key="1">
    <source>
        <dbReference type="ARBA" id="ARBA00006643"/>
    </source>
</evidence>
<dbReference type="Pfam" id="PF20431">
    <property type="entry name" value="E_motif"/>
    <property type="match status" value="1"/>
</dbReference>
<dbReference type="Gene3D" id="1.25.40.10">
    <property type="entry name" value="Tetratricopeptide repeat domain"/>
    <property type="match status" value="5"/>
</dbReference>
<dbReference type="PANTHER" id="PTHR47926">
    <property type="entry name" value="PENTATRICOPEPTIDE REPEAT-CONTAINING PROTEIN"/>
    <property type="match status" value="1"/>
</dbReference>
<accession>A0AAD3P6U1</accession>
<dbReference type="GO" id="GO:0009451">
    <property type="term" value="P:RNA modification"/>
    <property type="evidence" value="ECO:0007669"/>
    <property type="project" value="InterPro"/>
</dbReference>
<gene>
    <name evidence="5" type="ORF">Nepgr_001819</name>
</gene>
<dbReference type="PROSITE" id="PS51375">
    <property type="entry name" value="PPR"/>
    <property type="match status" value="5"/>
</dbReference>
<dbReference type="FunFam" id="1.25.40.10:FF:000031">
    <property type="entry name" value="Pentatricopeptide repeat-containing protein mitochondrial"/>
    <property type="match status" value="1"/>
</dbReference>
<dbReference type="FunFam" id="1.25.40.10:FF:000366">
    <property type="entry name" value="Pentatricopeptide (PPR) repeat-containing protein"/>
    <property type="match status" value="1"/>
</dbReference>
<feature type="repeat" description="PPR" evidence="3">
    <location>
        <begin position="96"/>
        <end position="130"/>
    </location>
</feature>
<feature type="repeat" description="PPR" evidence="3">
    <location>
        <begin position="400"/>
        <end position="434"/>
    </location>
</feature>
<dbReference type="NCBIfam" id="TIGR00756">
    <property type="entry name" value="PPR"/>
    <property type="match status" value="4"/>
</dbReference>
<evidence type="ECO:0000256" key="2">
    <source>
        <dbReference type="ARBA" id="ARBA00022737"/>
    </source>
</evidence>
<evidence type="ECO:0000313" key="6">
    <source>
        <dbReference type="Proteomes" id="UP001279734"/>
    </source>
</evidence>
<dbReference type="InterPro" id="IPR032867">
    <property type="entry name" value="DYW_dom"/>
</dbReference>
<dbReference type="EMBL" id="BSYO01000001">
    <property type="protein sequence ID" value="GMG99979.1"/>
    <property type="molecule type" value="Genomic_DNA"/>
</dbReference>
<dbReference type="AlphaFoldDB" id="A0AAD3P6U1"/>
<dbReference type="InterPro" id="IPR011990">
    <property type="entry name" value="TPR-like_helical_dom_sf"/>
</dbReference>
<evidence type="ECO:0000259" key="4">
    <source>
        <dbReference type="Pfam" id="PF14432"/>
    </source>
</evidence>
<evidence type="ECO:0000256" key="3">
    <source>
        <dbReference type="PROSITE-ProRule" id="PRU00708"/>
    </source>
</evidence>
<name>A0AAD3P6U1_NEPGR</name>
<keyword evidence="2" id="KW-0677">Repeat</keyword>
<feature type="repeat" description="PPR" evidence="3">
    <location>
        <begin position="501"/>
        <end position="535"/>
    </location>
</feature>
<feature type="repeat" description="PPR" evidence="3">
    <location>
        <begin position="470"/>
        <end position="500"/>
    </location>
</feature>
<dbReference type="PANTHER" id="PTHR47926:SF536">
    <property type="entry name" value="DYW DOMAIN-CONTAINING PROTEIN"/>
    <property type="match status" value="1"/>
</dbReference>
<feature type="domain" description="DYW" evidence="4">
    <location>
        <begin position="716"/>
        <end position="808"/>
    </location>
</feature>
<proteinExistence type="inferred from homology"/>
<dbReference type="InterPro" id="IPR046960">
    <property type="entry name" value="PPR_At4g14850-like_plant"/>
</dbReference>
<protein>
    <recommendedName>
        <fullName evidence="4">DYW domain-containing protein</fullName>
    </recommendedName>
</protein>
<dbReference type="Pfam" id="PF13041">
    <property type="entry name" value="PPR_2"/>
    <property type="match status" value="3"/>
</dbReference>
<reference evidence="5" key="1">
    <citation type="submission" date="2023-05" db="EMBL/GenBank/DDBJ databases">
        <title>Nepenthes gracilis genome sequencing.</title>
        <authorList>
            <person name="Fukushima K."/>
        </authorList>
    </citation>
    <scope>NUCLEOTIDE SEQUENCE</scope>
    <source>
        <strain evidence="5">SING2019-196</strain>
    </source>
</reference>
<keyword evidence="6" id="KW-1185">Reference proteome</keyword>
<organism evidence="5 6">
    <name type="scientific">Nepenthes gracilis</name>
    <name type="common">Slender pitcher plant</name>
    <dbReference type="NCBI Taxonomy" id="150966"/>
    <lineage>
        <taxon>Eukaryota</taxon>
        <taxon>Viridiplantae</taxon>
        <taxon>Streptophyta</taxon>
        <taxon>Embryophyta</taxon>
        <taxon>Tracheophyta</taxon>
        <taxon>Spermatophyta</taxon>
        <taxon>Magnoliopsida</taxon>
        <taxon>eudicotyledons</taxon>
        <taxon>Gunneridae</taxon>
        <taxon>Pentapetalae</taxon>
        <taxon>Caryophyllales</taxon>
        <taxon>Nepenthaceae</taxon>
        <taxon>Nepenthes</taxon>
    </lineage>
</organism>